<dbReference type="CDD" id="cd22191">
    <property type="entry name" value="DPBB_RlpA_EXP_N-like"/>
    <property type="match status" value="1"/>
</dbReference>
<dbReference type="Gene3D" id="2.40.40.10">
    <property type="entry name" value="RlpA-like domain"/>
    <property type="match status" value="1"/>
</dbReference>
<reference evidence="3" key="1">
    <citation type="submission" date="2023-06" db="EMBL/GenBank/DDBJ databases">
        <authorList>
            <consortium name="Lawrence Berkeley National Laboratory"/>
            <person name="Ahrendt S."/>
            <person name="Sahu N."/>
            <person name="Indic B."/>
            <person name="Wong-Bajracharya J."/>
            <person name="Merenyi Z."/>
            <person name="Ke H.-M."/>
            <person name="Monk M."/>
            <person name="Kocsube S."/>
            <person name="Drula E."/>
            <person name="Lipzen A."/>
            <person name="Balint B."/>
            <person name="Henrissat B."/>
            <person name="Andreopoulos B."/>
            <person name="Martin F.M."/>
            <person name="Harder C.B."/>
            <person name="Rigling D."/>
            <person name="Ford K.L."/>
            <person name="Foster G.D."/>
            <person name="Pangilinan J."/>
            <person name="Papanicolaou A."/>
            <person name="Barry K."/>
            <person name="LaButti K."/>
            <person name="Viragh M."/>
            <person name="Koriabine M."/>
            <person name="Yan M."/>
            <person name="Riley R."/>
            <person name="Champramary S."/>
            <person name="Plett K.L."/>
            <person name="Tsai I.J."/>
            <person name="Slot J."/>
            <person name="Sipos G."/>
            <person name="Plett J."/>
            <person name="Nagy L.G."/>
            <person name="Grigoriev I.V."/>
        </authorList>
    </citation>
    <scope>NUCLEOTIDE SEQUENCE</scope>
    <source>
        <strain evidence="3">FPL87.14</strain>
    </source>
</reference>
<sequence>MFNSSTMSHVALALFVLFSCLSMVSAAPIAAAAELAKRTDHVGRGTWFYPGKGNCGYVDGNNDKILAMAKSFYDANGGSNCNQWVEIVNEGNGKSAYGLLRDSCESCGWNDIDMSPGLFEELDDLSTGELTVKWHFMAKSWSP</sequence>
<dbReference type="Proteomes" id="UP001175226">
    <property type="component" value="Unassembled WGS sequence"/>
</dbReference>
<evidence type="ECO:0000256" key="1">
    <source>
        <dbReference type="ARBA" id="ARBA00022729"/>
    </source>
</evidence>
<proteinExistence type="predicted"/>
<dbReference type="InterPro" id="IPR051477">
    <property type="entry name" value="Expansin_CellWall"/>
</dbReference>
<keyword evidence="4" id="KW-1185">Reference proteome</keyword>
<evidence type="ECO:0000313" key="3">
    <source>
        <dbReference type="EMBL" id="KAK0439852.1"/>
    </source>
</evidence>
<dbReference type="PANTHER" id="PTHR31836">
    <property type="match status" value="1"/>
</dbReference>
<dbReference type="PANTHER" id="PTHR31836:SF25">
    <property type="entry name" value="RLPA-LIKE PROTEIN DOUBLE-PSI BETA-BARREL DOMAIN-CONTAINING PROTEIN"/>
    <property type="match status" value="1"/>
</dbReference>
<dbReference type="SUPFAM" id="SSF50685">
    <property type="entry name" value="Barwin-like endoglucanases"/>
    <property type="match status" value="1"/>
</dbReference>
<name>A0AA39JBS7_9AGAR</name>
<feature type="chain" id="PRO_5041355796" evidence="2">
    <location>
        <begin position="27"/>
        <end position="143"/>
    </location>
</feature>
<evidence type="ECO:0000256" key="2">
    <source>
        <dbReference type="SAM" id="SignalP"/>
    </source>
</evidence>
<dbReference type="AlphaFoldDB" id="A0AA39JBS7"/>
<dbReference type="EMBL" id="JAUEPT010000036">
    <property type="protein sequence ID" value="KAK0439852.1"/>
    <property type="molecule type" value="Genomic_DNA"/>
</dbReference>
<gene>
    <name evidence="3" type="ORF">EV421DRAFT_1818932</name>
</gene>
<keyword evidence="1 2" id="KW-0732">Signal</keyword>
<dbReference type="InterPro" id="IPR036908">
    <property type="entry name" value="RlpA-like_sf"/>
</dbReference>
<feature type="signal peptide" evidence="2">
    <location>
        <begin position="1"/>
        <end position="26"/>
    </location>
</feature>
<comment type="caution">
    <text evidence="3">The sequence shown here is derived from an EMBL/GenBank/DDBJ whole genome shotgun (WGS) entry which is preliminary data.</text>
</comment>
<evidence type="ECO:0000313" key="4">
    <source>
        <dbReference type="Proteomes" id="UP001175226"/>
    </source>
</evidence>
<organism evidence="3 4">
    <name type="scientific">Armillaria borealis</name>
    <dbReference type="NCBI Taxonomy" id="47425"/>
    <lineage>
        <taxon>Eukaryota</taxon>
        <taxon>Fungi</taxon>
        <taxon>Dikarya</taxon>
        <taxon>Basidiomycota</taxon>
        <taxon>Agaricomycotina</taxon>
        <taxon>Agaricomycetes</taxon>
        <taxon>Agaricomycetidae</taxon>
        <taxon>Agaricales</taxon>
        <taxon>Marasmiineae</taxon>
        <taxon>Physalacriaceae</taxon>
        <taxon>Armillaria</taxon>
    </lineage>
</organism>
<protein>
    <submittedName>
        <fullName evidence="3">Riboflavin aldehyde-forming enzyme</fullName>
    </submittedName>
</protein>
<accession>A0AA39JBS7</accession>